<name>A0A498JQ59_MALDO</name>
<comment type="subcellular location">
    <subcellularLocation>
        <location evidence="2">Cytoplasm</location>
    </subcellularLocation>
    <subcellularLocation>
        <location evidence="1">Nucleus</location>
    </subcellularLocation>
    <subcellularLocation>
        <location evidence="12">Plastid</location>
        <location evidence="12">Chloroplast outer membrane</location>
        <topology evidence="12">Peripheral membrane protein</topology>
        <orientation evidence="12">Cytoplasmic side</orientation>
    </subcellularLocation>
</comment>
<proteinExistence type="predicted"/>
<keyword evidence="9" id="KW-0446">Lipid-binding</keyword>
<evidence type="ECO:0000256" key="13">
    <source>
        <dbReference type="PROSITE-ProRule" id="PRU00023"/>
    </source>
</evidence>
<accession>A0A498JQ59</accession>
<keyword evidence="6" id="KW-0677">Repeat</keyword>
<evidence type="ECO:0000256" key="7">
    <source>
        <dbReference type="ARBA" id="ARBA00022805"/>
    </source>
</evidence>
<dbReference type="PANTHER" id="PTHR24203">
    <property type="entry name" value="ANKYRIN REPEAT FAMILY PROTEIN"/>
    <property type="match status" value="1"/>
</dbReference>
<feature type="region of interest" description="Disordered" evidence="14">
    <location>
        <begin position="217"/>
        <end position="236"/>
    </location>
</feature>
<dbReference type="Pfam" id="PF07817">
    <property type="entry name" value="GLE1"/>
    <property type="match status" value="1"/>
</dbReference>
<gene>
    <name evidence="16" type="ORF">DVH24_010233</name>
</gene>
<evidence type="ECO:0000256" key="8">
    <source>
        <dbReference type="ARBA" id="ARBA00023043"/>
    </source>
</evidence>
<dbReference type="Gene3D" id="1.25.40.20">
    <property type="entry name" value="Ankyrin repeat-containing domain"/>
    <property type="match status" value="2"/>
</dbReference>
<evidence type="ECO:0000256" key="9">
    <source>
        <dbReference type="ARBA" id="ARBA00023121"/>
    </source>
</evidence>
<dbReference type="PANTHER" id="PTHR24203:SF45">
    <property type="entry name" value="ANKYRIN REPEAT DOMAIN 6"/>
    <property type="match status" value="1"/>
</dbReference>
<keyword evidence="11" id="KW-0539">Nucleus</keyword>
<keyword evidence="4" id="KW-0150">Chloroplast</keyword>
<protein>
    <recommendedName>
        <fullName evidence="15">STI1/HOP DP domain-containing protein</fullName>
    </recommendedName>
</protein>
<feature type="compositionally biased region" description="Acidic residues" evidence="14">
    <location>
        <begin position="224"/>
        <end position="236"/>
    </location>
</feature>
<evidence type="ECO:0000313" key="16">
    <source>
        <dbReference type="EMBL" id="RXH97908.1"/>
    </source>
</evidence>
<dbReference type="STRING" id="3750.A0A498JQ59"/>
<dbReference type="InterPro" id="IPR041243">
    <property type="entry name" value="STI1/HOP_DP"/>
</dbReference>
<feature type="repeat" description="ANK" evidence="13">
    <location>
        <begin position="300"/>
        <end position="332"/>
    </location>
</feature>
<organism evidence="16 17">
    <name type="scientific">Malus domestica</name>
    <name type="common">Apple</name>
    <name type="synonym">Pyrus malus</name>
    <dbReference type="NCBI Taxonomy" id="3750"/>
    <lineage>
        <taxon>Eukaryota</taxon>
        <taxon>Viridiplantae</taxon>
        <taxon>Streptophyta</taxon>
        <taxon>Embryophyta</taxon>
        <taxon>Tracheophyta</taxon>
        <taxon>Spermatophyta</taxon>
        <taxon>Magnoliopsida</taxon>
        <taxon>eudicotyledons</taxon>
        <taxon>Gunneridae</taxon>
        <taxon>Pentapetalae</taxon>
        <taxon>rosids</taxon>
        <taxon>fabids</taxon>
        <taxon>Rosales</taxon>
        <taxon>Rosaceae</taxon>
        <taxon>Amygdaloideae</taxon>
        <taxon>Maleae</taxon>
        <taxon>Malus</taxon>
    </lineage>
</organism>
<evidence type="ECO:0000256" key="5">
    <source>
        <dbReference type="ARBA" id="ARBA00022640"/>
    </source>
</evidence>
<dbReference type="InterPro" id="IPR002110">
    <property type="entry name" value="Ankyrin_rpt"/>
</dbReference>
<keyword evidence="3" id="KW-0963">Cytoplasm</keyword>
<dbReference type="Pfam" id="PF12796">
    <property type="entry name" value="Ank_2"/>
    <property type="match status" value="1"/>
</dbReference>
<feature type="compositionally biased region" description="Basic and acidic residues" evidence="14">
    <location>
        <begin position="22"/>
        <end position="35"/>
    </location>
</feature>
<keyword evidence="7" id="KW-1002">Plastid outer membrane</keyword>
<evidence type="ECO:0000256" key="14">
    <source>
        <dbReference type="SAM" id="MobiDB-lite"/>
    </source>
</evidence>
<dbReference type="GO" id="GO:0005643">
    <property type="term" value="C:nuclear pore"/>
    <property type="evidence" value="ECO:0007669"/>
    <property type="project" value="InterPro"/>
</dbReference>
<evidence type="ECO:0000256" key="1">
    <source>
        <dbReference type="ARBA" id="ARBA00004123"/>
    </source>
</evidence>
<feature type="repeat" description="ANK" evidence="13">
    <location>
        <begin position="267"/>
        <end position="299"/>
    </location>
</feature>
<dbReference type="SMART" id="SM00248">
    <property type="entry name" value="ANK"/>
    <property type="match status" value="3"/>
</dbReference>
<sequence>MASTQKDAPAAAGEKPVPTENKSSKPETTENKSSKSEASSGDSLSGQPGATPFQLPEGGFPPNPFDFSAMTGLLNDPSIKELAEQISKDPSFNQMAEQLQKTFQGVSVDEGVPQFDSQEYYSTMQQVMQNPQFMTMAERLGNALMQDPSMNTMLESFANPSNKDQLEERMSRIKEDPSLKPILEEIETGGPAAMMRYWNDKDVLQKLGEAMGLAVGDAATSAEPPEEAEDAGNEDESIVHQTASVGDVEGLKAALASGADKDEEDSEGRTALHFACGYGEVKCAQVLLEAGARVDALDKNKNTALHYAAGYGRKECVALLLENGAAVTLQNMDGKTPIDVAKLNNQNDSAFQSQEAYYKAIGFKEDEGKIENVDNYLTRLESYMKLYGALVQTEISRVQNAHGLKEGRHGWREIEAYIKDKEFHREPEGRTLLGSLESDAYVPEVDYQHSNHYSHGRTPIRDLNLGVSELIPYGRQPHLVFHIPEMLG</sequence>
<evidence type="ECO:0000256" key="2">
    <source>
        <dbReference type="ARBA" id="ARBA00004496"/>
    </source>
</evidence>
<dbReference type="PROSITE" id="PS50088">
    <property type="entry name" value="ANK_REPEAT"/>
    <property type="match status" value="2"/>
</dbReference>
<evidence type="ECO:0000259" key="15">
    <source>
        <dbReference type="Pfam" id="PF17830"/>
    </source>
</evidence>
<dbReference type="Gene3D" id="1.25.40.510">
    <property type="entry name" value="GLE1-like"/>
    <property type="match status" value="1"/>
</dbReference>
<evidence type="ECO:0000313" key="17">
    <source>
        <dbReference type="Proteomes" id="UP000290289"/>
    </source>
</evidence>
<dbReference type="GO" id="GO:0009707">
    <property type="term" value="C:chloroplast outer membrane"/>
    <property type="evidence" value="ECO:0007669"/>
    <property type="project" value="UniProtKB-SubCell"/>
</dbReference>
<feature type="compositionally biased region" description="Low complexity" evidence="14">
    <location>
        <begin position="36"/>
        <end position="45"/>
    </location>
</feature>
<dbReference type="FunFam" id="1.25.40.20:FF:000106">
    <property type="entry name" value="Ankyrin repeat domain-containing protein 2"/>
    <property type="match status" value="1"/>
</dbReference>
<dbReference type="GO" id="GO:0008289">
    <property type="term" value="F:lipid binding"/>
    <property type="evidence" value="ECO:0007669"/>
    <property type="project" value="UniProtKB-KW"/>
</dbReference>
<reference evidence="16 17" key="1">
    <citation type="submission" date="2018-10" db="EMBL/GenBank/DDBJ databases">
        <title>A high-quality apple genome assembly.</title>
        <authorList>
            <person name="Hu J."/>
        </authorList>
    </citation>
    <scope>NUCLEOTIDE SEQUENCE [LARGE SCALE GENOMIC DNA]</scope>
    <source>
        <strain evidence="17">cv. HFTH1</strain>
        <tissue evidence="16">Young leaf</tissue>
    </source>
</reference>
<keyword evidence="5" id="KW-0934">Plastid</keyword>
<dbReference type="EMBL" id="RDQH01000331">
    <property type="protein sequence ID" value="RXH97908.1"/>
    <property type="molecule type" value="Genomic_DNA"/>
</dbReference>
<keyword evidence="8 13" id="KW-0040">ANK repeat</keyword>
<dbReference type="PROSITE" id="PS50297">
    <property type="entry name" value="ANK_REP_REGION"/>
    <property type="match status" value="2"/>
</dbReference>
<keyword evidence="17" id="KW-1185">Reference proteome</keyword>
<comment type="caution">
    <text evidence="16">The sequence shown here is derived from an EMBL/GenBank/DDBJ whole genome shotgun (WGS) entry which is preliminary data.</text>
</comment>
<evidence type="ECO:0000256" key="12">
    <source>
        <dbReference type="ARBA" id="ARBA00060453"/>
    </source>
</evidence>
<dbReference type="SUPFAM" id="SSF48403">
    <property type="entry name" value="Ankyrin repeat"/>
    <property type="match status" value="1"/>
</dbReference>
<dbReference type="InterPro" id="IPR036770">
    <property type="entry name" value="Ankyrin_rpt-contain_sf"/>
</dbReference>
<feature type="region of interest" description="Disordered" evidence="14">
    <location>
        <begin position="1"/>
        <end position="72"/>
    </location>
</feature>
<dbReference type="Pfam" id="PF17830">
    <property type="entry name" value="STI1-HOP_DP"/>
    <property type="match status" value="1"/>
</dbReference>
<dbReference type="FunFam" id="1.25.40.20:FF:000049">
    <property type="entry name" value="Ankyrin repeat domain-containing protein 2"/>
    <property type="match status" value="1"/>
</dbReference>
<dbReference type="GO" id="GO:0016973">
    <property type="term" value="P:poly(A)+ mRNA export from nucleus"/>
    <property type="evidence" value="ECO:0007669"/>
    <property type="project" value="InterPro"/>
</dbReference>
<dbReference type="AlphaFoldDB" id="A0A498JQ59"/>
<keyword evidence="10" id="KW-0472">Membrane</keyword>
<evidence type="ECO:0000256" key="10">
    <source>
        <dbReference type="ARBA" id="ARBA00023136"/>
    </source>
</evidence>
<dbReference type="InterPro" id="IPR012476">
    <property type="entry name" value="GLE1"/>
</dbReference>
<dbReference type="Proteomes" id="UP000290289">
    <property type="component" value="Chromosome 5"/>
</dbReference>
<evidence type="ECO:0000256" key="4">
    <source>
        <dbReference type="ARBA" id="ARBA00022528"/>
    </source>
</evidence>
<evidence type="ECO:0000256" key="6">
    <source>
        <dbReference type="ARBA" id="ARBA00022737"/>
    </source>
</evidence>
<evidence type="ECO:0000256" key="3">
    <source>
        <dbReference type="ARBA" id="ARBA00022490"/>
    </source>
</evidence>
<evidence type="ECO:0000256" key="11">
    <source>
        <dbReference type="ARBA" id="ARBA00023242"/>
    </source>
</evidence>
<dbReference type="InterPro" id="IPR038506">
    <property type="entry name" value="GLE1-like_sf"/>
</dbReference>
<feature type="domain" description="STI1/HOP DP" evidence="15">
    <location>
        <begin position="168"/>
        <end position="212"/>
    </location>
</feature>